<evidence type="ECO:0000256" key="1">
    <source>
        <dbReference type="ARBA" id="ARBA00005564"/>
    </source>
</evidence>
<dbReference type="EMBL" id="ML210333">
    <property type="protein sequence ID" value="TFK19600.1"/>
    <property type="molecule type" value="Genomic_DNA"/>
</dbReference>
<reference evidence="3 4" key="1">
    <citation type="journal article" date="2019" name="Nat. Ecol. Evol.">
        <title>Megaphylogeny resolves global patterns of mushroom evolution.</title>
        <authorList>
            <person name="Varga T."/>
            <person name="Krizsan K."/>
            <person name="Foldi C."/>
            <person name="Dima B."/>
            <person name="Sanchez-Garcia M."/>
            <person name="Sanchez-Ramirez S."/>
            <person name="Szollosi G.J."/>
            <person name="Szarkandi J.G."/>
            <person name="Papp V."/>
            <person name="Albert L."/>
            <person name="Andreopoulos W."/>
            <person name="Angelini C."/>
            <person name="Antonin V."/>
            <person name="Barry K.W."/>
            <person name="Bougher N.L."/>
            <person name="Buchanan P."/>
            <person name="Buyck B."/>
            <person name="Bense V."/>
            <person name="Catcheside P."/>
            <person name="Chovatia M."/>
            <person name="Cooper J."/>
            <person name="Damon W."/>
            <person name="Desjardin D."/>
            <person name="Finy P."/>
            <person name="Geml J."/>
            <person name="Haridas S."/>
            <person name="Hughes K."/>
            <person name="Justo A."/>
            <person name="Karasinski D."/>
            <person name="Kautmanova I."/>
            <person name="Kiss B."/>
            <person name="Kocsube S."/>
            <person name="Kotiranta H."/>
            <person name="LaButti K.M."/>
            <person name="Lechner B.E."/>
            <person name="Liimatainen K."/>
            <person name="Lipzen A."/>
            <person name="Lukacs Z."/>
            <person name="Mihaltcheva S."/>
            <person name="Morgado L.N."/>
            <person name="Niskanen T."/>
            <person name="Noordeloos M.E."/>
            <person name="Ohm R.A."/>
            <person name="Ortiz-Santana B."/>
            <person name="Ovrebo C."/>
            <person name="Racz N."/>
            <person name="Riley R."/>
            <person name="Savchenko A."/>
            <person name="Shiryaev A."/>
            <person name="Soop K."/>
            <person name="Spirin V."/>
            <person name="Szebenyi C."/>
            <person name="Tomsovsky M."/>
            <person name="Tulloss R.E."/>
            <person name="Uehling J."/>
            <person name="Grigoriev I.V."/>
            <person name="Vagvolgyi C."/>
            <person name="Papp T."/>
            <person name="Martin F.M."/>
            <person name="Miettinen O."/>
            <person name="Hibbett D.S."/>
            <person name="Nagy L.G."/>
        </authorList>
    </citation>
    <scope>NUCLEOTIDE SEQUENCE [LARGE SCALE GENOMIC DNA]</scope>
    <source>
        <strain evidence="3 4">CBS 121175</strain>
    </source>
</reference>
<feature type="signal peptide" evidence="2">
    <location>
        <begin position="1"/>
        <end position="27"/>
    </location>
</feature>
<evidence type="ECO:0000256" key="2">
    <source>
        <dbReference type="SAM" id="SignalP"/>
    </source>
</evidence>
<dbReference type="Proteomes" id="UP000307440">
    <property type="component" value="Unassembled WGS sequence"/>
</dbReference>
<comment type="similarity">
    <text evidence="1">Belongs to the cycloisomerase 2 family.</text>
</comment>
<dbReference type="PANTHER" id="PTHR30344:SF4">
    <property type="entry name" value="CYCLASE, PUTATIVE (AFU_ORTHOLOGUE AFUA_6G11580)-RELATED"/>
    <property type="match status" value="1"/>
</dbReference>
<dbReference type="InterPro" id="IPR050282">
    <property type="entry name" value="Cycloisomerase_2"/>
</dbReference>
<dbReference type="PANTHER" id="PTHR30344">
    <property type="entry name" value="6-PHOSPHOGLUCONOLACTONASE-RELATED"/>
    <property type="match status" value="1"/>
</dbReference>
<dbReference type="Gene3D" id="2.130.10.10">
    <property type="entry name" value="YVTN repeat-like/Quinoprotein amine dehydrogenase"/>
    <property type="match status" value="1"/>
</dbReference>
<dbReference type="InterPro" id="IPR011045">
    <property type="entry name" value="N2O_reductase_N"/>
</dbReference>
<evidence type="ECO:0000313" key="4">
    <source>
        <dbReference type="Proteomes" id="UP000307440"/>
    </source>
</evidence>
<accession>A0A5C3KHL3</accession>
<dbReference type="InterPro" id="IPR015943">
    <property type="entry name" value="WD40/YVTN_repeat-like_dom_sf"/>
</dbReference>
<gene>
    <name evidence="3" type="ORF">FA15DRAFT_674272</name>
</gene>
<proteinExistence type="inferred from homology"/>
<dbReference type="SUPFAM" id="SSF50974">
    <property type="entry name" value="Nitrous oxide reductase, N-terminal domain"/>
    <property type="match status" value="1"/>
</dbReference>
<keyword evidence="4" id="KW-1185">Reference proteome</keyword>
<keyword evidence="2" id="KW-0732">Signal</keyword>
<dbReference type="STRING" id="230819.A0A5C3KHL3"/>
<sequence length="436" mass="47645">MFSLVTGSIRSASLILLLFSPLNKTITHVGTYSDWGPHQFTASSPAGSVKKDYVYTTSIVRTTPYRLDSWRVKRDVSTGLATALEHVNNANITSASCYITIPPPYTHVYSTGGPTGEVHEYDQQTGGFGKKIQQFAFVPEKDLDTVDKSPSALLTGAHGLDISSEHAFAAIMGTDAIEMFKRDLTTGRLTHLSTNVAPRPDIKDAYRHVKVHPNGKILYGLTEDSNYIDVYEILPTTLRHVSAHSILPPHISPLGSPTASNEGDEAGVLINKYRGDTLVFAPPHSLNPDSLIASTRGNTSAQTGWLAFYKVNPAGYILSPTYQDESIQQITTNDTLIRFETPTSGGIANTLDVRDKSAPAQGSGGEVVPKTEKEGYWIVLTDDEKDSLQRGGPMIRVYEWDGWKSHDRSVRIAAQWPAPGETATWFDGASHALWLD</sequence>
<dbReference type="Pfam" id="PF10282">
    <property type="entry name" value="Lactonase"/>
    <property type="match status" value="1"/>
</dbReference>
<evidence type="ECO:0000313" key="3">
    <source>
        <dbReference type="EMBL" id="TFK19600.1"/>
    </source>
</evidence>
<organism evidence="3 4">
    <name type="scientific">Coprinopsis marcescibilis</name>
    <name type="common">Agaric fungus</name>
    <name type="synonym">Psathyrella marcescibilis</name>
    <dbReference type="NCBI Taxonomy" id="230819"/>
    <lineage>
        <taxon>Eukaryota</taxon>
        <taxon>Fungi</taxon>
        <taxon>Dikarya</taxon>
        <taxon>Basidiomycota</taxon>
        <taxon>Agaricomycotina</taxon>
        <taxon>Agaricomycetes</taxon>
        <taxon>Agaricomycetidae</taxon>
        <taxon>Agaricales</taxon>
        <taxon>Agaricineae</taxon>
        <taxon>Psathyrellaceae</taxon>
        <taxon>Coprinopsis</taxon>
    </lineage>
</organism>
<feature type="chain" id="PRO_5022678128" description="Muconate cycloisomerase 1" evidence="2">
    <location>
        <begin position="28"/>
        <end position="436"/>
    </location>
</feature>
<dbReference type="GO" id="GO:0017057">
    <property type="term" value="F:6-phosphogluconolactonase activity"/>
    <property type="evidence" value="ECO:0007669"/>
    <property type="project" value="TreeGrafter"/>
</dbReference>
<dbReference type="InterPro" id="IPR019405">
    <property type="entry name" value="Lactonase_7-beta_prop"/>
</dbReference>
<dbReference type="AlphaFoldDB" id="A0A5C3KHL3"/>
<dbReference type="OrthoDB" id="1715191at2759"/>
<protein>
    <recommendedName>
        <fullName evidence="5">Muconate cycloisomerase 1</fullName>
    </recommendedName>
</protein>
<evidence type="ECO:0008006" key="5">
    <source>
        <dbReference type="Google" id="ProtNLM"/>
    </source>
</evidence>
<name>A0A5C3KHL3_COPMA</name>